<feature type="domain" description="EAL" evidence="2">
    <location>
        <begin position="303"/>
        <end position="541"/>
    </location>
</feature>
<comment type="caution">
    <text evidence="4">The sequence shown here is derived from an EMBL/GenBank/DDBJ whole genome shotgun (WGS) entry which is preliminary data.</text>
</comment>
<dbReference type="InterPro" id="IPR000014">
    <property type="entry name" value="PAS"/>
</dbReference>
<dbReference type="PANTHER" id="PTHR33121">
    <property type="entry name" value="CYCLIC DI-GMP PHOSPHODIESTERASE PDEF"/>
    <property type="match status" value="1"/>
</dbReference>
<dbReference type="InterPro" id="IPR013656">
    <property type="entry name" value="PAS_4"/>
</dbReference>
<protein>
    <submittedName>
        <fullName evidence="4">GGDEF domain-containing protein</fullName>
    </submittedName>
</protein>
<dbReference type="InterPro" id="IPR000700">
    <property type="entry name" value="PAS-assoc_C"/>
</dbReference>
<dbReference type="SMART" id="SM00267">
    <property type="entry name" value="GGDEF"/>
    <property type="match status" value="1"/>
</dbReference>
<evidence type="ECO:0000313" key="4">
    <source>
        <dbReference type="EMBL" id="RXJ84223.1"/>
    </source>
</evidence>
<organism evidence="4 5">
    <name type="scientific">Arcobacter cloacae</name>
    <dbReference type="NCBI Taxonomy" id="1054034"/>
    <lineage>
        <taxon>Bacteria</taxon>
        <taxon>Pseudomonadati</taxon>
        <taxon>Campylobacterota</taxon>
        <taxon>Epsilonproteobacteria</taxon>
        <taxon>Campylobacterales</taxon>
        <taxon>Arcobacteraceae</taxon>
        <taxon>Arcobacter</taxon>
    </lineage>
</organism>
<dbReference type="InterPro" id="IPR035919">
    <property type="entry name" value="EAL_sf"/>
</dbReference>
<evidence type="ECO:0000259" key="2">
    <source>
        <dbReference type="PROSITE" id="PS50883"/>
    </source>
</evidence>
<proteinExistence type="predicted"/>
<dbReference type="InterPro" id="IPR043128">
    <property type="entry name" value="Rev_trsase/Diguanyl_cyclase"/>
</dbReference>
<dbReference type="SUPFAM" id="SSF141868">
    <property type="entry name" value="EAL domain-like"/>
    <property type="match status" value="1"/>
</dbReference>
<dbReference type="GO" id="GO:0071111">
    <property type="term" value="F:cyclic-guanylate-specific phosphodiesterase activity"/>
    <property type="evidence" value="ECO:0007669"/>
    <property type="project" value="InterPro"/>
</dbReference>
<gene>
    <name evidence="4" type="ORF">CRU90_07440</name>
</gene>
<dbReference type="InterPro" id="IPR000160">
    <property type="entry name" value="GGDEF_dom"/>
</dbReference>
<evidence type="ECO:0000313" key="5">
    <source>
        <dbReference type="Proteomes" id="UP000290870"/>
    </source>
</evidence>
<feature type="domain" description="GGDEF" evidence="3">
    <location>
        <begin position="168"/>
        <end position="302"/>
    </location>
</feature>
<dbReference type="CDD" id="cd01948">
    <property type="entry name" value="EAL"/>
    <property type="match status" value="1"/>
</dbReference>
<dbReference type="PROSITE" id="PS50883">
    <property type="entry name" value="EAL"/>
    <property type="match status" value="1"/>
</dbReference>
<dbReference type="CDD" id="cd01949">
    <property type="entry name" value="GGDEF"/>
    <property type="match status" value="1"/>
</dbReference>
<dbReference type="Pfam" id="PF00990">
    <property type="entry name" value="GGDEF"/>
    <property type="match status" value="1"/>
</dbReference>
<dbReference type="EMBL" id="PDJZ01000006">
    <property type="protein sequence ID" value="RXJ84223.1"/>
    <property type="molecule type" value="Genomic_DNA"/>
</dbReference>
<sequence length="541" mass="62270">MKSILRPEIFLNLISKHLPDMLWAKDLDGNYLYANEAICNNLLMATPDEVIGKCDVFFATRERNKHPENKDWHTFGELCFNSDYVVLEKMKPMIFEEYGNIKGKLVYLEVHKAPLHDSNGKLIGTIGSGRDITAQILLEKKNEKLAYYDQLTELPNRQKFFIDITKKNPTACAIFNIDEFKEINDFFGSENGDQILKDIAAWFSKLDLQTYRIDGDEFAILYYENISVETITHNVKNILSLFEEESFYIQKERVQISFSVGIAKEKYRLFTKADIAIHYAKENKLKIAIYEEDANIEQKYKKNIAMASSIREALVDNRIVCHYQAILDLSKNEITKYETLVRMIGKNKEIIPPLEFLSISKRTKLYSHITLEVINQACNTFKNRKESFSVNLSIDDIKDTHTVQEIIKTLIKTNTASKIIFEILESEGIENYEDVTNFITQIKALGARIAIDDFGTGYSNFEHILKLNVDYIKIDGSLIKGMKENSKHKIIVETIVDFAKKIGSKTIAEFVYDQEILDISKQIGIDFAQGFHVGKPFEIVV</sequence>
<dbReference type="SMART" id="SM00052">
    <property type="entry name" value="EAL"/>
    <property type="match status" value="1"/>
</dbReference>
<dbReference type="InterPro" id="IPR029787">
    <property type="entry name" value="Nucleotide_cyclase"/>
</dbReference>
<accession>A0A4Q0ZD08</accession>
<dbReference type="SUPFAM" id="SSF55073">
    <property type="entry name" value="Nucleotide cyclase"/>
    <property type="match status" value="1"/>
</dbReference>
<dbReference type="OrthoDB" id="9790732at2"/>
<dbReference type="InterPro" id="IPR050706">
    <property type="entry name" value="Cyclic-di-GMP_PDE-like"/>
</dbReference>
<dbReference type="InterPro" id="IPR001633">
    <property type="entry name" value="EAL_dom"/>
</dbReference>
<dbReference type="RefSeq" id="WP_128986652.1">
    <property type="nucleotide sequence ID" value="NZ_PDJZ01000006.1"/>
</dbReference>
<dbReference type="SUPFAM" id="SSF55785">
    <property type="entry name" value="PYP-like sensor domain (PAS domain)"/>
    <property type="match status" value="1"/>
</dbReference>
<name>A0A4Q0ZD08_9BACT</name>
<dbReference type="Pfam" id="PF00563">
    <property type="entry name" value="EAL"/>
    <property type="match status" value="1"/>
</dbReference>
<dbReference type="NCBIfam" id="TIGR00229">
    <property type="entry name" value="sensory_box"/>
    <property type="match status" value="1"/>
</dbReference>
<dbReference type="NCBIfam" id="TIGR00254">
    <property type="entry name" value="GGDEF"/>
    <property type="match status" value="1"/>
</dbReference>
<feature type="domain" description="PAC" evidence="1">
    <location>
        <begin position="88"/>
        <end position="144"/>
    </location>
</feature>
<dbReference type="PROSITE" id="PS50113">
    <property type="entry name" value="PAC"/>
    <property type="match status" value="1"/>
</dbReference>
<dbReference type="Gene3D" id="3.30.70.270">
    <property type="match status" value="1"/>
</dbReference>
<reference evidence="4 5" key="1">
    <citation type="submission" date="2017-10" db="EMBL/GenBank/DDBJ databases">
        <title>Genomics of the genus Arcobacter.</title>
        <authorList>
            <person name="Perez-Cataluna A."/>
            <person name="Figueras M.J."/>
        </authorList>
    </citation>
    <scope>NUCLEOTIDE SEQUENCE [LARGE SCALE GENOMIC DNA]</scope>
    <source>
        <strain evidence="4 5">F26</strain>
    </source>
</reference>
<dbReference type="Gene3D" id="3.30.450.20">
    <property type="entry name" value="PAS domain"/>
    <property type="match status" value="1"/>
</dbReference>
<dbReference type="Gene3D" id="3.20.20.450">
    <property type="entry name" value="EAL domain"/>
    <property type="match status" value="1"/>
</dbReference>
<dbReference type="Proteomes" id="UP000290870">
    <property type="component" value="Unassembled WGS sequence"/>
</dbReference>
<evidence type="ECO:0000259" key="3">
    <source>
        <dbReference type="PROSITE" id="PS50887"/>
    </source>
</evidence>
<dbReference type="CDD" id="cd00130">
    <property type="entry name" value="PAS"/>
    <property type="match status" value="1"/>
</dbReference>
<dbReference type="Pfam" id="PF08448">
    <property type="entry name" value="PAS_4"/>
    <property type="match status" value="1"/>
</dbReference>
<dbReference type="AlphaFoldDB" id="A0A4Q0ZD08"/>
<dbReference type="PROSITE" id="PS50887">
    <property type="entry name" value="GGDEF"/>
    <property type="match status" value="1"/>
</dbReference>
<dbReference type="PANTHER" id="PTHR33121:SF71">
    <property type="entry name" value="OXYGEN SENSOR PROTEIN DOSP"/>
    <property type="match status" value="1"/>
</dbReference>
<evidence type="ECO:0000259" key="1">
    <source>
        <dbReference type="PROSITE" id="PS50113"/>
    </source>
</evidence>
<dbReference type="InterPro" id="IPR035965">
    <property type="entry name" value="PAS-like_dom_sf"/>
</dbReference>